<dbReference type="Pfam" id="PF07676">
    <property type="entry name" value="PD40"/>
    <property type="match status" value="1"/>
</dbReference>
<evidence type="ECO:0000313" key="2">
    <source>
        <dbReference type="EMBL" id="MFG6460778.1"/>
    </source>
</evidence>
<sequence length="320" mass="34542">MPRRLPPLALALALAVPAAAAQGLAGKVWHSFSDLGNPAGTFAMNPNTGESVRVQDRQHGIPWPDGTRHVSVDYTSSGRSGDTRFTVRRTADQSVLVDQTVDGDFSTVTPSPAGASRILARWSQNTVGQRAVVVWDFDQQKLLFATPPSDTPDAIAWMPDGTLLRAQRSGAISRITLGSAEAPLGTVSWPESRVPLNAFVSPDGTQALVQLVKLRESGRVDSSDLWMMDLRSTRLRRYTNNGLVPYAVWSPDGRTVAFAKDTGYSCSEATCYGSCTVWHAPSSASDVRARATSGDAREFPLKRPDGSTTTLRCPVVAWTR</sequence>
<protein>
    <submittedName>
        <fullName evidence="2">TolB family protein</fullName>
    </submittedName>
</protein>
<comment type="caution">
    <text evidence="2">The sequence shown here is derived from an EMBL/GenBank/DDBJ whole genome shotgun (WGS) entry which is preliminary data.</text>
</comment>
<dbReference type="SUPFAM" id="SSF69304">
    <property type="entry name" value="Tricorn protease N-terminal domain"/>
    <property type="match status" value="1"/>
</dbReference>
<dbReference type="InterPro" id="IPR011659">
    <property type="entry name" value="WD40"/>
</dbReference>
<organism evidence="2 3">
    <name type="scientific">Pelomonas lactea</name>
    <dbReference type="NCBI Taxonomy" id="3299030"/>
    <lineage>
        <taxon>Bacteria</taxon>
        <taxon>Pseudomonadati</taxon>
        <taxon>Pseudomonadota</taxon>
        <taxon>Betaproteobacteria</taxon>
        <taxon>Burkholderiales</taxon>
        <taxon>Sphaerotilaceae</taxon>
        <taxon>Roseateles</taxon>
    </lineage>
</organism>
<dbReference type="RefSeq" id="WP_394509596.1">
    <property type="nucleotide sequence ID" value="NZ_JBIGHX010000001.1"/>
</dbReference>
<dbReference type="EMBL" id="JBIGHX010000001">
    <property type="protein sequence ID" value="MFG6460778.1"/>
    <property type="molecule type" value="Genomic_DNA"/>
</dbReference>
<proteinExistence type="predicted"/>
<name>A0ABW7GFR9_9BURK</name>
<accession>A0ABW7GFR9</accession>
<keyword evidence="3" id="KW-1185">Reference proteome</keyword>
<dbReference type="Proteomes" id="UP001606302">
    <property type="component" value="Unassembled WGS sequence"/>
</dbReference>
<dbReference type="Gene3D" id="2.120.10.30">
    <property type="entry name" value="TolB, C-terminal domain"/>
    <property type="match status" value="1"/>
</dbReference>
<evidence type="ECO:0000256" key="1">
    <source>
        <dbReference type="SAM" id="SignalP"/>
    </source>
</evidence>
<reference evidence="2 3" key="1">
    <citation type="submission" date="2024-08" db="EMBL/GenBank/DDBJ databases">
        <authorList>
            <person name="Lu H."/>
        </authorList>
    </citation>
    <scope>NUCLEOTIDE SEQUENCE [LARGE SCALE GENOMIC DNA]</scope>
    <source>
        <strain evidence="2 3">DXS20W</strain>
    </source>
</reference>
<evidence type="ECO:0000313" key="3">
    <source>
        <dbReference type="Proteomes" id="UP001606302"/>
    </source>
</evidence>
<keyword evidence="1" id="KW-0732">Signal</keyword>
<feature type="chain" id="PRO_5045537876" evidence="1">
    <location>
        <begin position="21"/>
        <end position="320"/>
    </location>
</feature>
<dbReference type="InterPro" id="IPR011042">
    <property type="entry name" value="6-blade_b-propeller_TolB-like"/>
</dbReference>
<feature type="signal peptide" evidence="1">
    <location>
        <begin position="1"/>
        <end position="20"/>
    </location>
</feature>
<gene>
    <name evidence="2" type="ORF">ACG04Q_04275</name>
</gene>